<dbReference type="EMBL" id="JACNYO010000026">
    <property type="protein sequence ID" value="MBC3214650.1"/>
    <property type="molecule type" value="Genomic_DNA"/>
</dbReference>
<proteinExistence type="predicted"/>
<feature type="domain" description="Toxin co-regulated pilus biosynthesis protein Q C-terminal" evidence="1">
    <location>
        <begin position="246"/>
        <end position="331"/>
    </location>
</feature>
<evidence type="ECO:0000313" key="2">
    <source>
        <dbReference type="EMBL" id="MBC3214650.1"/>
    </source>
</evidence>
<evidence type="ECO:0000259" key="1">
    <source>
        <dbReference type="Pfam" id="PF10671"/>
    </source>
</evidence>
<name>A0AAW3WW52_SERFO</name>
<evidence type="ECO:0000313" key="3">
    <source>
        <dbReference type="Proteomes" id="UP000659084"/>
    </source>
</evidence>
<dbReference type="Pfam" id="PF10671">
    <property type="entry name" value="TcpQ"/>
    <property type="match status" value="1"/>
</dbReference>
<dbReference type="Proteomes" id="UP000659084">
    <property type="component" value="Unassembled WGS sequence"/>
</dbReference>
<gene>
    <name evidence="2" type="ORF">H8J20_21160</name>
</gene>
<dbReference type="InterPro" id="IPR018927">
    <property type="entry name" value="Pilus_synth_Q_C"/>
</dbReference>
<organism evidence="2 3">
    <name type="scientific">Serratia fonticola</name>
    <dbReference type="NCBI Taxonomy" id="47917"/>
    <lineage>
        <taxon>Bacteria</taxon>
        <taxon>Pseudomonadati</taxon>
        <taxon>Pseudomonadota</taxon>
        <taxon>Gammaproteobacteria</taxon>
        <taxon>Enterobacterales</taxon>
        <taxon>Yersiniaceae</taxon>
        <taxon>Serratia</taxon>
    </lineage>
</organism>
<dbReference type="RefSeq" id="WP_158006232.1">
    <property type="nucleotide sequence ID" value="NZ_JACBIV010000020.1"/>
</dbReference>
<dbReference type="PROSITE" id="PS51257">
    <property type="entry name" value="PROKAR_LIPOPROTEIN"/>
    <property type="match status" value="1"/>
</dbReference>
<accession>A0AAW3WW52</accession>
<protein>
    <submittedName>
        <fullName evidence="2">TcpQ domain-containing protein</fullName>
    </submittedName>
</protein>
<comment type="caution">
    <text evidence="2">The sequence shown here is derived from an EMBL/GenBank/DDBJ whole genome shotgun (WGS) entry which is preliminary data.</text>
</comment>
<sequence>MKIIHTSMLLPVLLGGCSLPNHRTADSDARQFVDALISTNLQHIELAQKSVKQASAMMQPVRSPQTKTNITTPPATATASAPDTLRGLTRIKSLGTPETFTLVRVKAHNLGLEATLNKVIPAGWTAIISADIQTQSRQRITLEANDQWPYVLDELLRQHGWIALIDWPKKQVSVAYGTPMLATKSVNTQIVAKPETAANATNPSSPTALVATGSRNPFNGTRDKSTPAQPKNVAVPVVKAVPTPKVWRIEAGSTLKDSLFSWAAAEKCSTPGVANWTVAWLTSANYRIDAPLQFDGSFRDALNSLFTLYGTAQVPLYAGVRQVQCVISVDDKEIH</sequence>
<reference evidence="2" key="1">
    <citation type="submission" date="2020-08" db="EMBL/GenBank/DDBJ databases">
        <title>Food and environmental bacterial isolates.</title>
        <authorList>
            <person name="Richter L."/>
            <person name="Du Plessis E.M."/>
            <person name="Duvenage S."/>
            <person name="Allam M."/>
            <person name="Korsten L."/>
        </authorList>
    </citation>
    <scope>NUCLEOTIDE SEQUENCE</scope>
    <source>
        <strain evidence="2">UPMP2127</strain>
    </source>
</reference>
<dbReference type="AlphaFoldDB" id="A0AAW3WW52"/>